<dbReference type="EMBL" id="CP111028">
    <property type="protein sequence ID" value="WAR31705.1"/>
    <property type="molecule type" value="Genomic_DNA"/>
</dbReference>
<sequence length="181" mass="20322">MALKYEQICELYDHSYVPVDKILVANVPSTPFSFTDVRFDAHSVWHRDACYVGNIRLKRRASFAPKGSLSSTPSILQTSSENEIASADGKGTAVGSTLSTPDSVGDDAQVDFNSPEVKLAIDRLNDCLAGENLKTLSTHLKRKDLSEKKYCKFNRSSFDTKNGRTSFYKQNKCRWKMPMRL</sequence>
<protein>
    <submittedName>
        <fullName evidence="2">Uncharacterized protein</fullName>
    </submittedName>
</protein>
<keyword evidence="3" id="KW-1185">Reference proteome</keyword>
<reference evidence="2" key="1">
    <citation type="submission" date="2022-11" db="EMBL/GenBank/DDBJ databases">
        <title>Centuries of genome instability and evolution in soft-shell clam transmissible cancer (bioRxiv).</title>
        <authorList>
            <person name="Hart S.F.M."/>
            <person name="Yonemitsu M.A."/>
            <person name="Giersch R.M."/>
            <person name="Beal B.F."/>
            <person name="Arriagada G."/>
            <person name="Davis B.W."/>
            <person name="Ostrander E.A."/>
            <person name="Goff S.P."/>
            <person name="Metzger M.J."/>
        </authorList>
    </citation>
    <scope>NUCLEOTIDE SEQUENCE</scope>
    <source>
        <strain evidence="2">MELC-2E11</strain>
        <tissue evidence="2">Siphon/mantle</tissue>
    </source>
</reference>
<accession>A0ABY7GBB2</accession>
<gene>
    <name evidence="2" type="ORF">MAR_034247</name>
</gene>
<dbReference type="Proteomes" id="UP001164746">
    <property type="component" value="Chromosome 17"/>
</dbReference>
<proteinExistence type="predicted"/>
<evidence type="ECO:0000256" key="1">
    <source>
        <dbReference type="SAM" id="MobiDB-lite"/>
    </source>
</evidence>
<feature type="region of interest" description="Disordered" evidence="1">
    <location>
        <begin position="86"/>
        <end position="107"/>
    </location>
</feature>
<evidence type="ECO:0000313" key="3">
    <source>
        <dbReference type="Proteomes" id="UP001164746"/>
    </source>
</evidence>
<name>A0ABY7GBB2_MYAAR</name>
<organism evidence="2 3">
    <name type="scientific">Mya arenaria</name>
    <name type="common">Soft-shell clam</name>
    <dbReference type="NCBI Taxonomy" id="6604"/>
    <lineage>
        <taxon>Eukaryota</taxon>
        <taxon>Metazoa</taxon>
        <taxon>Spiralia</taxon>
        <taxon>Lophotrochozoa</taxon>
        <taxon>Mollusca</taxon>
        <taxon>Bivalvia</taxon>
        <taxon>Autobranchia</taxon>
        <taxon>Heteroconchia</taxon>
        <taxon>Euheterodonta</taxon>
        <taxon>Imparidentia</taxon>
        <taxon>Neoheterodontei</taxon>
        <taxon>Myida</taxon>
        <taxon>Myoidea</taxon>
        <taxon>Myidae</taxon>
        <taxon>Mya</taxon>
    </lineage>
</organism>
<evidence type="ECO:0000313" key="2">
    <source>
        <dbReference type="EMBL" id="WAR31705.1"/>
    </source>
</evidence>